<feature type="compositionally biased region" description="Low complexity" evidence="2">
    <location>
        <begin position="448"/>
        <end position="458"/>
    </location>
</feature>
<dbReference type="EMBL" id="NIVC01001863">
    <property type="protein sequence ID" value="PAA63200.1"/>
    <property type="molecule type" value="Genomic_DNA"/>
</dbReference>
<feature type="compositionally biased region" description="Basic and acidic residues" evidence="2">
    <location>
        <begin position="97"/>
        <end position="116"/>
    </location>
</feature>
<dbReference type="InterPro" id="IPR013087">
    <property type="entry name" value="Znf_C2H2_type"/>
</dbReference>
<evidence type="ECO:0000313" key="5">
    <source>
        <dbReference type="Proteomes" id="UP000215902"/>
    </source>
</evidence>
<feature type="compositionally biased region" description="Basic and acidic residues" evidence="2">
    <location>
        <begin position="128"/>
        <end position="137"/>
    </location>
</feature>
<feature type="compositionally biased region" description="Basic and acidic residues" evidence="2">
    <location>
        <begin position="608"/>
        <end position="631"/>
    </location>
</feature>
<feature type="compositionally biased region" description="Low complexity" evidence="2">
    <location>
        <begin position="576"/>
        <end position="589"/>
    </location>
</feature>
<feature type="compositionally biased region" description="Low complexity" evidence="2">
    <location>
        <begin position="60"/>
        <end position="73"/>
    </location>
</feature>
<keyword evidence="1" id="KW-0863">Zinc-finger</keyword>
<feature type="region of interest" description="Disordered" evidence="2">
    <location>
        <begin position="733"/>
        <end position="826"/>
    </location>
</feature>
<dbReference type="OrthoDB" id="5863628at2759"/>
<organism evidence="4 5">
    <name type="scientific">Macrostomum lignano</name>
    <dbReference type="NCBI Taxonomy" id="282301"/>
    <lineage>
        <taxon>Eukaryota</taxon>
        <taxon>Metazoa</taxon>
        <taxon>Spiralia</taxon>
        <taxon>Lophotrochozoa</taxon>
        <taxon>Platyhelminthes</taxon>
        <taxon>Rhabditophora</taxon>
        <taxon>Macrostomorpha</taxon>
        <taxon>Macrostomida</taxon>
        <taxon>Macrostomidae</taxon>
        <taxon>Macrostomum</taxon>
    </lineage>
</organism>
<dbReference type="SMART" id="SM00355">
    <property type="entry name" value="ZnF_C2H2"/>
    <property type="match status" value="1"/>
</dbReference>
<dbReference type="Proteomes" id="UP000215902">
    <property type="component" value="Unassembled WGS sequence"/>
</dbReference>
<keyword evidence="1" id="KW-0862">Zinc</keyword>
<dbReference type="PROSITE" id="PS00028">
    <property type="entry name" value="ZINC_FINGER_C2H2_1"/>
    <property type="match status" value="1"/>
</dbReference>
<dbReference type="STRING" id="282301.A0A267ENT9"/>
<dbReference type="InterPro" id="IPR040010">
    <property type="entry name" value="ZN608/ZN609"/>
</dbReference>
<dbReference type="GO" id="GO:0008270">
    <property type="term" value="F:zinc ion binding"/>
    <property type="evidence" value="ECO:0007669"/>
    <property type="project" value="UniProtKB-KW"/>
</dbReference>
<dbReference type="GO" id="GO:0006357">
    <property type="term" value="P:regulation of transcription by RNA polymerase II"/>
    <property type="evidence" value="ECO:0007669"/>
    <property type="project" value="TreeGrafter"/>
</dbReference>
<keyword evidence="5" id="KW-1185">Reference proteome</keyword>
<name>A0A267ENT9_9PLAT</name>
<evidence type="ECO:0000259" key="3">
    <source>
        <dbReference type="PROSITE" id="PS50157"/>
    </source>
</evidence>
<dbReference type="GO" id="GO:0005634">
    <property type="term" value="C:nucleus"/>
    <property type="evidence" value="ECO:0007669"/>
    <property type="project" value="TreeGrafter"/>
</dbReference>
<feature type="compositionally biased region" description="Polar residues" evidence="2">
    <location>
        <begin position="22"/>
        <end position="31"/>
    </location>
</feature>
<feature type="domain" description="C2H2-type" evidence="3">
    <location>
        <begin position="323"/>
        <end position="353"/>
    </location>
</feature>
<feature type="compositionally biased region" description="Pro residues" evidence="2">
    <location>
        <begin position="679"/>
        <end position="691"/>
    </location>
</feature>
<feature type="region of interest" description="Disordered" evidence="2">
    <location>
        <begin position="387"/>
        <end position="695"/>
    </location>
</feature>
<gene>
    <name evidence="4" type="ORF">BOX15_Mlig033289g1</name>
</gene>
<proteinExistence type="predicted"/>
<protein>
    <recommendedName>
        <fullName evidence="3">C2H2-type domain-containing protein</fullName>
    </recommendedName>
</protein>
<feature type="compositionally biased region" description="Basic and acidic residues" evidence="2">
    <location>
        <begin position="276"/>
        <end position="293"/>
    </location>
</feature>
<dbReference type="PANTHER" id="PTHR21564">
    <property type="entry name" value="BRAKELESS PROTEIN"/>
    <property type="match status" value="1"/>
</dbReference>
<evidence type="ECO:0000313" key="4">
    <source>
        <dbReference type="EMBL" id="PAA63200.1"/>
    </source>
</evidence>
<dbReference type="PANTHER" id="PTHR21564:SF5">
    <property type="entry name" value="SCRIBBLER, ISOFORM J"/>
    <property type="match status" value="1"/>
</dbReference>
<feature type="region of interest" description="Disordered" evidence="2">
    <location>
        <begin position="212"/>
        <end position="324"/>
    </location>
</feature>
<feature type="compositionally biased region" description="Pro residues" evidence="2">
    <location>
        <begin position="771"/>
        <end position="791"/>
    </location>
</feature>
<evidence type="ECO:0000256" key="2">
    <source>
        <dbReference type="SAM" id="MobiDB-lite"/>
    </source>
</evidence>
<feature type="compositionally biased region" description="Low complexity" evidence="2">
    <location>
        <begin position="387"/>
        <end position="412"/>
    </location>
</feature>
<feature type="compositionally biased region" description="Pro residues" evidence="2">
    <location>
        <begin position="528"/>
        <end position="542"/>
    </location>
</feature>
<sequence length="826" mass="87482">MSAAEPVIPQQQQQQPAEHTLSDSFASSGSDWNLLGDLMIDLSSADQQQQPPPPPALKMPATEAPAAPSETPALGPKPEPAAPPDKSLKMKIKRKSKHEEKHEIVAAEAPPARDDSAADSAGPNAKKARVDKADNGKKKTATQPGSQQARRDASVNTATVGTSVEPDQLGPCDTGTNISLDGIVWLETTTGLLVVNVTWRGRTYVGTLLDSSQHEFAPPCPKDYVPPMETSSSRNARGRGKRRPPGCNGGGGSSGVNGVARGSRRLGRQLPLSSRGSDESDEGSRQDGKEDGSKSQSPPAQLPGDPQQQQSGDDAQLPDQPHIKCPELGCDKRFSQLQALKWHTIRHHGELRPSLACTADLLQAEQLREIKSLDGSSVFKVPQQRIAAQQQQPPPVAAARTSPSKTVTVSKTCPVPTAAGQAKPVKEDKAAPPAQGPFKPIQPKPELLEAAAAEPAPLVNGAVTDFAKKKKQRRSPERPPALAPKMAPTGSGSGQRAKCSRRSDPVSPAYSDISDEGSAPLLEKEEPPASPPPPPPPPPSVAQPPTSLTPQPKTSAAPPAAIVSPLPQSHRPRLPASPAVASKPAAAHHATPRGSPNAPQKPSLGHSPSEDTAKQAEERRQILAENSDIREQQQQQQQHQLKEPPRTPQLQSPSSCRPSSRQSVPPPISAASAFMGALAPPPPFPAGPPGGFPDYRLLGRGFDCGQFMSPFLHDKASMEALGYARSPFIMQQQLQQQQQQQQQHKIHELAAGSVSPGPGKTPPANGLPHHGAPPPPPPPPPQQPPMPPHSLGPPFHRPGLVEPFMMAPPFSIPSPLMPQPHFLPHK</sequence>
<feature type="compositionally biased region" description="Polar residues" evidence="2">
    <location>
        <begin position="141"/>
        <end position="162"/>
    </location>
</feature>
<accession>A0A267ENT9</accession>
<dbReference type="PROSITE" id="PS50157">
    <property type="entry name" value="ZINC_FINGER_C2H2_2"/>
    <property type="match status" value="1"/>
</dbReference>
<feature type="compositionally biased region" description="Low complexity" evidence="2">
    <location>
        <begin position="648"/>
        <end position="663"/>
    </location>
</feature>
<feature type="region of interest" description="Disordered" evidence="2">
    <location>
        <begin position="1"/>
        <end position="170"/>
    </location>
</feature>
<feature type="compositionally biased region" description="Low complexity" evidence="2">
    <location>
        <begin position="733"/>
        <end position="743"/>
    </location>
</feature>
<evidence type="ECO:0000256" key="1">
    <source>
        <dbReference type="PROSITE-ProRule" id="PRU00042"/>
    </source>
</evidence>
<reference evidence="4 5" key="1">
    <citation type="submission" date="2017-06" db="EMBL/GenBank/DDBJ databases">
        <title>A platform for efficient transgenesis in Macrostomum lignano, a flatworm model organism for stem cell research.</title>
        <authorList>
            <person name="Berezikov E."/>
        </authorList>
    </citation>
    <scope>NUCLEOTIDE SEQUENCE [LARGE SCALE GENOMIC DNA]</scope>
    <source>
        <strain evidence="4">DV1</strain>
        <tissue evidence="4">Whole organism</tissue>
    </source>
</reference>
<keyword evidence="1" id="KW-0479">Metal-binding</keyword>
<dbReference type="AlphaFoldDB" id="A0A267ENT9"/>
<comment type="caution">
    <text evidence="4">The sequence shown here is derived from an EMBL/GenBank/DDBJ whole genome shotgun (WGS) entry which is preliminary data.</text>
</comment>
<feature type="compositionally biased region" description="Low complexity" evidence="2">
    <location>
        <begin position="298"/>
        <end position="318"/>
    </location>
</feature>